<accession>A0A318LRZ4</accession>
<dbReference type="InterPro" id="IPR036291">
    <property type="entry name" value="NAD(P)-bd_dom_sf"/>
</dbReference>
<dbReference type="GO" id="GO:0016491">
    <property type="term" value="F:oxidoreductase activity"/>
    <property type="evidence" value="ECO:0007669"/>
    <property type="project" value="UniProtKB-KW"/>
</dbReference>
<dbReference type="AlphaFoldDB" id="A0A318LRZ4"/>
<protein>
    <recommendedName>
        <fullName evidence="4">Ketoreductase domain-containing protein</fullName>
    </recommendedName>
</protein>
<feature type="domain" description="Ketoreductase" evidence="4">
    <location>
        <begin position="7"/>
        <end position="181"/>
    </location>
</feature>
<dbReference type="Gene3D" id="3.40.50.720">
    <property type="entry name" value="NAD(P)-binding Rossmann-like Domain"/>
    <property type="match status" value="1"/>
</dbReference>
<organism evidence="5 6">
    <name type="scientific">Prauserella flavalba</name>
    <dbReference type="NCBI Taxonomy" id="1477506"/>
    <lineage>
        <taxon>Bacteria</taxon>
        <taxon>Bacillati</taxon>
        <taxon>Actinomycetota</taxon>
        <taxon>Actinomycetes</taxon>
        <taxon>Pseudonocardiales</taxon>
        <taxon>Pseudonocardiaceae</taxon>
        <taxon>Prauserella</taxon>
    </lineage>
</organism>
<keyword evidence="2" id="KW-0560">Oxidoreductase</keyword>
<sequence length="259" mass="26346">MGRFEGRTAVVSGAAGGIGRACAVLLADEGARVAVTDIAAEGVRETMELITARGGRAAAYPADITSGSAVRDVVAAAEHELGPVTLTVAAAGIMRNGPFLELSEDGWDSTMAVNLKGVFLLFQEVARRASAHGGGALTAISSVAGRGARPTSADYAASKAGVISLVRSAAQALAADQVRVNAVCPGVVDTEMTQAIHRERAVLDGITPEESYARQVAKIPLGRTVSPAEVAETVAFLLSPAASYITAQAVNVCGGLEMD</sequence>
<keyword evidence="6" id="KW-1185">Reference proteome</keyword>
<comment type="similarity">
    <text evidence="1">Belongs to the short-chain dehydrogenases/reductases (SDR) family.</text>
</comment>
<keyword evidence="3" id="KW-0520">NAD</keyword>
<dbReference type="InterPro" id="IPR057326">
    <property type="entry name" value="KR_dom"/>
</dbReference>
<evidence type="ECO:0000256" key="3">
    <source>
        <dbReference type="ARBA" id="ARBA00023027"/>
    </source>
</evidence>
<evidence type="ECO:0000256" key="1">
    <source>
        <dbReference type="ARBA" id="ARBA00006484"/>
    </source>
</evidence>
<evidence type="ECO:0000313" key="6">
    <source>
        <dbReference type="Proteomes" id="UP000247892"/>
    </source>
</evidence>
<dbReference type="OrthoDB" id="9804774at2"/>
<name>A0A318LRZ4_9PSEU</name>
<dbReference type="SMART" id="SM00822">
    <property type="entry name" value="PKS_KR"/>
    <property type="match status" value="1"/>
</dbReference>
<comment type="caution">
    <text evidence="5">The sequence shown here is derived from an EMBL/GenBank/DDBJ whole genome shotgun (WGS) entry which is preliminary data.</text>
</comment>
<dbReference type="SUPFAM" id="SSF51735">
    <property type="entry name" value="NAD(P)-binding Rossmann-fold domains"/>
    <property type="match status" value="1"/>
</dbReference>
<evidence type="ECO:0000256" key="2">
    <source>
        <dbReference type="ARBA" id="ARBA00023002"/>
    </source>
</evidence>
<gene>
    <name evidence="5" type="ORF">BA062_13245</name>
</gene>
<reference evidence="5 6" key="1">
    <citation type="submission" date="2016-07" db="EMBL/GenBank/DDBJ databases">
        <title>Draft genome sequence of Prauserella sp. YIM 121212, isolated from alkaline soil.</title>
        <authorList>
            <person name="Ruckert C."/>
            <person name="Albersmeier A."/>
            <person name="Jiang C.-L."/>
            <person name="Jiang Y."/>
            <person name="Kalinowski J."/>
            <person name="Schneider O."/>
            <person name="Winkler A."/>
            <person name="Zotchev S.B."/>
        </authorList>
    </citation>
    <scope>NUCLEOTIDE SEQUENCE [LARGE SCALE GENOMIC DNA]</scope>
    <source>
        <strain evidence="5 6">YIM 121212</strain>
    </source>
</reference>
<dbReference type="RefSeq" id="WP_110336381.1">
    <property type="nucleotide sequence ID" value="NZ_MASU01000005.1"/>
</dbReference>
<dbReference type="PANTHER" id="PTHR24321:SF8">
    <property type="entry name" value="ESTRADIOL 17-BETA-DEHYDROGENASE 8-RELATED"/>
    <property type="match status" value="1"/>
</dbReference>
<dbReference type="PRINTS" id="PR00080">
    <property type="entry name" value="SDRFAMILY"/>
</dbReference>
<dbReference type="InterPro" id="IPR020904">
    <property type="entry name" value="Sc_DH/Rdtase_CS"/>
</dbReference>
<dbReference type="Proteomes" id="UP000247892">
    <property type="component" value="Unassembled WGS sequence"/>
</dbReference>
<dbReference type="PANTHER" id="PTHR24321">
    <property type="entry name" value="DEHYDROGENASES, SHORT CHAIN"/>
    <property type="match status" value="1"/>
</dbReference>
<dbReference type="PRINTS" id="PR00081">
    <property type="entry name" value="GDHRDH"/>
</dbReference>
<evidence type="ECO:0000259" key="4">
    <source>
        <dbReference type="SMART" id="SM00822"/>
    </source>
</evidence>
<dbReference type="PROSITE" id="PS00061">
    <property type="entry name" value="ADH_SHORT"/>
    <property type="match status" value="1"/>
</dbReference>
<dbReference type="Pfam" id="PF13561">
    <property type="entry name" value="adh_short_C2"/>
    <property type="match status" value="1"/>
</dbReference>
<proteinExistence type="inferred from homology"/>
<dbReference type="EMBL" id="MASU01000005">
    <property type="protein sequence ID" value="PXY36370.1"/>
    <property type="molecule type" value="Genomic_DNA"/>
</dbReference>
<dbReference type="InterPro" id="IPR002347">
    <property type="entry name" value="SDR_fam"/>
</dbReference>
<dbReference type="FunFam" id="3.40.50.720:FF:000084">
    <property type="entry name" value="Short-chain dehydrogenase reductase"/>
    <property type="match status" value="1"/>
</dbReference>
<evidence type="ECO:0000313" key="5">
    <source>
        <dbReference type="EMBL" id="PXY36370.1"/>
    </source>
</evidence>